<reference evidence="4" key="1">
    <citation type="journal article" date="2004" name="Nature">
        <title>Genome duplication in the teleost fish Tetraodon nigroviridis reveals the early vertebrate proto-karyotype.</title>
        <authorList>
            <person name="Jaillon O."/>
            <person name="Aury J.-M."/>
            <person name="Brunet F."/>
            <person name="Petit J.-L."/>
            <person name="Stange-Thomann N."/>
            <person name="Mauceli E."/>
            <person name="Bouneau L."/>
            <person name="Fischer C."/>
            <person name="Ozouf-Costaz C."/>
            <person name="Bernot A."/>
            <person name="Nicaud S."/>
            <person name="Jaffe D."/>
            <person name="Fisher S."/>
            <person name="Lutfalla G."/>
            <person name="Dossat C."/>
            <person name="Segurens B."/>
            <person name="Dasilva C."/>
            <person name="Salanoubat M."/>
            <person name="Levy M."/>
            <person name="Boudet N."/>
            <person name="Castellano S."/>
            <person name="Anthouard V."/>
            <person name="Jubin C."/>
            <person name="Castelli V."/>
            <person name="Katinka M."/>
            <person name="Vacherie B."/>
            <person name="Biemont C."/>
            <person name="Skalli Z."/>
            <person name="Cattolico L."/>
            <person name="Poulain J."/>
            <person name="De Berardinis V."/>
            <person name="Cruaud C."/>
            <person name="Duprat S."/>
            <person name="Brottier P."/>
            <person name="Coutanceau J.-P."/>
            <person name="Gouzy J."/>
            <person name="Parra G."/>
            <person name="Lardier G."/>
            <person name="Chapple C."/>
            <person name="McKernan K.J."/>
            <person name="McEwan P."/>
            <person name="Bosak S."/>
            <person name="Kellis M."/>
            <person name="Volff J.-N."/>
            <person name="Guigo R."/>
            <person name="Zody M.C."/>
            <person name="Mesirov J."/>
            <person name="Lindblad-Toh K."/>
            <person name="Birren B."/>
            <person name="Nusbaum C."/>
            <person name="Kahn D."/>
            <person name="Robinson-Rechavi M."/>
            <person name="Laudet V."/>
            <person name="Schachter V."/>
            <person name="Quetier F."/>
            <person name="Saurin W."/>
            <person name="Scarpelli C."/>
            <person name="Wincker P."/>
            <person name="Lander E.S."/>
            <person name="Weissenbach J."/>
            <person name="Roest Crollius H."/>
        </authorList>
    </citation>
    <scope>NUCLEOTIDE SEQUENCE [LARGE SCALE GENOMIC DNA]</scope>
</reference>
<dbReference type="Proteomes" id="UP000007303">
    <property type="component" value="Unassembled WGS sequence"/>
</dbReference>
<dbReference type="STRING" id="99883.ENSTNIP00000007158"/>
<accession>H3CFY1</accession>
<feature type="domain" description="Voltage-gated calcium channel subunit alpha C-terminal" evidence="2">
    <location>
        <begin position="41"/>
        <end position="129"/>
    </location>
</feature>
<keyword evidence="4" id="KW-1185">Reference proteome</keyword>
<feature type="region of interest" description="Disordered" evidence="1">
    <location>
        <begin position="150"/>
        <end position="188"/>
    </location>
</feature>
<name>H3CFY1_TETNG</name>
<proteinExistence type="predicted"/>
<protein>
    <submittedName>
        <fullName evidence="3">Calcium channel, voltage-dependent, L type, alpha 1D subunit, b</fullName>
    </submittedName>
</protein>
<dbReference type="OMA" id="HRYNDKQ"/>
<dbReference type="Ensembl" id="ENSTNIT00000007316.1">
    <property type="protein sequence ID" value="ENSTNIP00000007158.1"/>
    <property type="gene ID" value="ENSTNIG00000004512.1"/>
</dbReference>
<dbReference type="GeneTree" id="ENSGT00920000150085"/>
<dbReference type="Pfam" id="PF16885">
    <property type="entry name" value="CAC1F_C"/>
    <property type="match status" value="1"/>
</dbReference>
<evidence type="ECO:0000313" key="4">
    <source>
        <dbReference type="Proteomes" id="UP000007303"/>
    </source>
</evidence>
<evidence type="ECO:0000256" key="1">
    <source>
        <dbReference type="SAM" id="MobiDB-lite"/>
    </source>
</evidence>
<feature type="compositionally biased region" description="Polar residues" evidence="1">
    <location>
        <begin position="70"/>
        <end position="84"/>
    </location>
</feature>
<sequence length="209" mass="22710">QVMAVAGLDGSGLHRLSPARSLSSWTTPPASPIHPDSLPNYTPLIQVDWHRSDSVGSIPTAVKRSLWYTQGQDAPPSRSRSPSHLQPPGDGLSHFLQKRGSANSLVEAVLISEGLGKYAKDPKFVSATKHEIAEACEMTIDEMDSAASNLLNGRMDDDDDVRSSRGESDLQDTSRLSDRSVRDYSDEEPCAAVKCEEDLTDEMICITSL</sequence>
<organism evidence="3 4">
    <name type="scientific">Tetraodon nigroviridis</name>
    <name type="common">Spotted green pufferfish</name>
    <name type="synonym">Chelonodon nigroviridis</name>
    <dbReference type="NCBI Taxonomy" id="99883"/>
    <lineage>
        <taxon>Eukaryota</taxon>
        <taxon>Metazoa</taxon>
        <taxon>Chordata</taxon>
        <taxon>Craniata</taxon>
        <taxon>Vertebrata</taxon>
        <taxon>Euteleostomi</taxon>
        <taxon>Actinopterygii</taxon>
        <taxon>Neopterygii</taxon>
        <taxon>Teleostei</taxon>
        <taxon>Neoteleostei</taxon>
        <taxon>Acanthomorphata</taxon>
        <taxon>Eupercaria</taxon>
        <taxon>Tetraodontiformes</taxon>
        <taxon>Tetradontoidea</taxon>
        <taxon>Tetraodontidae</taxon>
        <taxon>Tetraodon</taxon>
    </lineage>
</organism>
<feature type="compositionally biased region" description="Basic and acidic residues" evidence="1">
    <location>
        <begin position="175"/>
        <end position="184"/>
    </location>
</feature>
<evidence type="ECO:0000259" key="2">
    <source>
        <dbReference type="Pfam" id="PF16885"/>
    </source>
</evidence>
<reference evidence="3" key="2">
    <citation type="submission" date="2025-08" db="UniProtKB">
        <authorList>
            <consortium name="Ensembl"/>
        </authorList>
    </citation>
    <scope>IDENTIFICATION</scope>
</reference>
<evidence type="ECO:0000313" key="3">
    <source>
        <dbReference type="Ensembl" id="ENSTNIP00000007158.1"/>
    </source>
</evidence>
<dbReference type="InterPro" id="IPR031688">
    <property type="entry name" value="CAC1F_C"/>
</dbReference>
<dbReference type="HOGENOM" id="CLU_1318125_0_0_1"/>
<dbReference type="InParanoid" id="H3CFY1"/>
<dbReference type="AlphaFoldDB" id="H3CFY1"/>
<reference evidence="3" key="3">
    <citation type="submission" date="2025-09" db="UniProtKB">
        <authorList>
            <consortium name="Ensembl"/>
        </authorList>
    </citation>
    <scope>IDENTIFICATION</scope>
</reference>
<feature type="region of interest" description="Disordered" evidence="1">
    <location>
        <begin position="70"/>
        <end position="96"/>
    </location>
</feature>